<dbReference type="EMBL" id="FOOY01000018">
    <property type="protein sequence ID" value="SFG70006.1"/>
    <property type="molecule type" value="Genomic_DNA"/>
</dbReference>
<dbReference type="InterPro" id="IPR037208">
    <property type="entry name" value="Spo0E-like_sf"/>
</dbReference>
<dbReference type="STRING" id="269670.SAMN02982927_02477"/>
<keyword evidence="2" id="KW-1185">Reference proteome</keyword>
<dbReference type="RefSeq" id="WP_093673412.1">
    <property type="nucleotide sequence ID" value="NZ_FOOY01000018.1"/>
</dbReference>
<name>A0A1I2U5B5_9BACL</name>
<accession>A0A1I2U5B5</accession>
<dbReference type="Pfam" id="PF09388">
    <property type="entry name" value="SpoOE-like"/>
    <property type="match status" value="1"/>
</dbReference>
<reference evidence="2" key="1">
    <citation type="submission" date="2016-10" db="EMBL/GenBank/DDBJ databases">
        <authorList>
            <person name="Varghese N."/>
            <person name="Submissions S."/>
        </authorList>
    </citation>
    <scope>NUCLEOTIDE SEQUENCE [LARGE SCALE GENOMIC DNA]</scope>
    <source>
        <strain evidence="2">ATCC 700379</strain>
    </source>
</reference>
<gene>
    <name evidence="1" type="ORF">SAMN02982927_02477</name>
</gene>
<proteinExistence type="predicted"/>
<dbReference type="SUPFAM" id="SSF140500">
    <property type="entry name" value="BAS1536-like"/>
    <property type="match status" value="1"/>
</dbReference>
<dbReference type="OrthoDB" id="2991049at2"/>
<sequence length="50" mass="5949">MDRQELLGKIEILRSMMTNAAIHEPLISPNIQHMSHHLDQLLNQYERLIR</sequence>
<organism evidence="1 2">
    <name type="scientific">Sporolactobacillus nakayamae</name>
    <dbReference type="NCBI Taxonomy" id="269670"/>
    <lineage>
        <taxon>Bacteria</taxon>
        <taxon>Bacillati</taxon>
        <taxon>Bacillota</taxon>
        <taxon>Bacilli</taxon>
        <taxon>Bacillales</taxon>
        <taxon>Sporolactobacillaceae</taxon>
        <taxon>Sporolactobacillus</taxon>
    </lineage>
</organism>
<evidence type="ECO:0000313" key="1">
    <source>
        <dbReference type="EMBL" id="SFG70006.1"/>
    </source>
</evidence>
<dbReference type="Gene3D" id="4.10.280.10">
    <property type="entry name" value="Helix-loop-helix DNA-binding domain"/>
    <property type="match status" value="1"/>
</dbReference>
<evidence type="ECO:0000313" key="2">
    <source>
        <dbReference type="Proteomes" id="UP000198752"/>
    </source>
</evidence>
<dbReference type="InterPro" id="IPR018540">
    <property type="entry name" value="Spo0E-like"/>
</dbReference>
<dbReference type="Proteomes" id="UP000198752">
    <property type="component" value="Unassembled WGS sequence"/>
</dbReference>
<dbReference type="InterPro" id="IPR036638">
    <property type="entry name" value="HLH_DNA-bd_sf"/>
</dbReference>
<dbReference type="GO" id="GO:0046983">
    <property type="term" value="F:protein dimerization activity"/>
    <property type="evidence" value="ECO:0007669"/>
    <property type="project" value="InterPro"/>
</dbReference>
<dbReference type="AlphaFoldDB" id="A0A1I2U5B5"/>
<dbReference type="GO" id="GO:0043937">
    <property type="term" value="P:regulation of sporulation"/>
    <property type="evidence" value="ECO:0007669"/>
    <property type="project" value="InterPro"/>
</dbReference>
<protein>
    <submittedName>
        <fullName evidence="1">Spo0E like sporulation regulatory protein</fullName>
    </submittedName>
</protein>